<dbReference type="RefSeq" id="WP_379482925.1">
    <property type="nucleotide sequence ID" value="NZ_JBHMCF010000008.1"/>
</dbReference>
<feature type="transmembrane region" description="Helical" evidence="1">
    <location>
        <begin position="108"/>
        <end position="128"/>
    </location>
</feature>
<evidence type="ECO:0000256" key="1">
    <source>
        <dbReference type="SAM" id="Phobius"/>
    </source>
</evidence>
<dbReference type="Proteomes" id="UP001589568">
    <property type="component" value="Unassembled WGS sequence"/>
</dbReference>
<protein>
    <submittedName>
        <fullName evidence="2">DMT family transporter</fullName>
    </submittedName>
</protein>
<feature type="transmembrane region" description="Helical" evidence="1">
    <location>
        <begin position="165"/>
        <end position="185"/>
    </location>
</feature>
<name>A0ABV5NH92_9ACTN</name>
<reference evidence="2 3" key="1">
    <citation type="submission" date="2024-09" db="EMBL/GenBank/DDBJ databases">
        <authorList>
            <person name="Sun Q."/>
            <person name="Mori K."/>
        </authorList>
    </citation>
    <scope>NUCLEOTIDE SEQUENCE [LARGE SCALE GENOMIC DNA]</scope>
    <source>
        <strain evidence="2 3">JCM 3324</strain>
    </source>
</reference>
<sequence length="333" mass="33908">MTRPWMRSPALPVLVAVAAGAVVPVQSRVNAELSHRLGDAVGAAAISFTGGAIIMTVLALCLPRLRQALMSLPRVTRERRLPRRYLLAGMLGGTFTLAQSTTALITGIAVFTVSAIAGQTLGGLIVDARGVGGVLRQRPGVHRLAGAALTLVAAVVSALPGLSGAPATVLLPALLAVAAGLLLGLQQAMNGATGAAVASPLAATWVNFAVGAVFLGLAWTVKTLAFGLGGHPLPTQWWAYLGGACGVVFIATSALLVRRIGVLLLGMASIAGQLLSSIVLDAVLPSGDHAPGAFTVVGAVLTFAAVWIAAHRKQERKEEPQCPTTASSSRARI</sequence>
<comment type="caution">
    <text evidence="2">The sequence shown here is derived from an EMBL/GenBank/DDBJ whole genome shotgun (WGS) entry which is preliminary data.</text>
</comment>
<proteinExistence type="predicted"/>
<dbReference type="Pfam" id="PF04657">
    <property type="entry name" value="DMT_YdcZ"/>
    <property type="match status" value="2"/>
</dbReference>
<organism evidence="2 3">
    <name type="scientific">Nonomuraea salmonea</name>
    <dbReference type="NCBI Taxonomy" id="46181"/>
    <lineage>
        <taxon>Bacteria</taxon>
        <taxon>Bacillati</taxon>
        <taxon>Actinomycetota</taxon>
        <taxon>Actinomycetes</taxon>
        <taxon>Streptosporangiales</taxon>
        <taxon>Streptosporangiaceae</taxon>
        <taxon>Nonomuraea</taxon>
    </lineage>
</organism>
<keyword evidence="3" id="KW-1185">Reference proteome</keyword>
<evidence type="ECO:0000313" key="3">
    <source>
        <dbReference type="Proteomes" id="UP001589568"/>
    </source>
</evidence>
<feature type="transmembrane region" description="Helical" evidence="1">
    <location>
        <begin position="85"/>
        <end position="102"/>
    </location>
</feature>
<feature type="transmembrane region" description="Helical" evidence="1">
    <location>
        <begin position="197"/>
        <end position="217"/>
    </location>
</feature>
<feature type="transmembrane region" description="Helical" evidence="1">
    <location>
        <begin position="290"/>
        <end position="310"/>
    </location>
</feature>
<feature type="transmembrane region" description="Helical" evidence="1">
    <location>
        <begin position="237"/>
        <end position="257"/>
    </location>
</feature>
<accession>A0ABV5NH92</accession>
<dbReference type="InterPro" id="IPR006750">
    <property type="entry name" value="YdcZ"/>
</dbReference>
<dbReference type="PANTHER" id="PTHR34821:SF2">
    <property type="entry name" value="INNER MEMBRANE PROTEIN YDCZ"/>
    <property type="match status" value="1"/>
</dbReference>
<dbReference type="EMBL" id="JBHMCF010000008">
    <property type="protein sequence ID" value="MFB9469668.1"/>
    <property type="molecule type" value="Genomic_DNA"/>
</dbReference>
<keyword evidence="1" id="KW-0472">Membrane</keyword>
<keyword evidence="1" id="KW-1133">Transmembrane helix</keyword>
<evidence type="ECO:0000313" key="2">
    <source>
        <dbReference type="EMBL" id="MFB9469668.1"/>
    </source>
</evidence>
<keyword evidence="1" id="KW-0812">Transmembrane</keyword>
<feature type="transmembrane region" description="Helical" evidence="1">
    <location>
        <begin position="262"/>
        <end position="284"/>
    </location>
</feature>
<feature type="transmembrane region" description="Helical" evidence="1">
    <location>
        <begin position="140"/>
        <end position="159"/>
    </location>
</feature>
<feature type="transmembrane region" description="Helical" evidence="1">
    <location>
        <begin position="43"/>
        <end position="65"/>
    </location>
</feature>
<gene>
    <name evidence="2" type="ORF">ACFFR3_09120</name>
</gene>
<dbReference type="PANTHER" id="PTHR34821">
    <property type="entry name" value="INNER MEMBRANE PROTEIN YDCZ"/>
    <property type="match status" value="1"/>
</dbReference>